<dbReference type="KEGG" id="dpx:DAPPUDRAFT_248409"/>
<evidence type="ECO:0000313" key="2">
    <source>
        <dbReference type="Proteomes" id="UP000000305"/>
    </source>
</evidence>
<reference evidence="1 2" key="1">
    <citation type="journal article" date="2011" name="Science">
        <title>The ecoresponsive genome of Daphnia pulex.</title>
        <authorList>
            <person name="Colbourne J.K."/>
            <person name="Pfrender M.E."/>
            <person name="Gilbert D."/>
            <person name="Thomas W.K."/>
            <person name="Tucker A."/>
            <person name="Oakley T.H."/>
            <person name="Tokishita S."/>
            <person name="Aerts A."/>
            <person name="Arnold G.J."/>
            <person name="Basu M.K."/>
            <person name="Bauer D.J."/>
            <person name="Caceres C.E."/>
            <person name="Carmel L."/>
            <person name="Casola C."/>
            <person name="Choi J.H."/>
            <person name="Detter J.C."/>
            <person name="Dong Q."/>
            <person name="Dusheyko S."/>
            <person name="Eads B.D."/>
            <person name="Frohlich T."/>
            <person name="Geiler-Samerotte K.A."/>
            <person name="Gerlach D."/>
            <person name="Hatcher P."/>
            <person name="Jogdeo S."/>
            <person name="Krijgsveld J."/>
            <person name="Kriventseva E.V."/>
            <person name="Kultz D."/>
            <person name="Laforsch C."/>
            <person name="Lindquist E."/>
            <person name="Lopez J."/>
            <person name="Manak J.R."/>
            <person name="Muller J."/>
            <person name="Pangilinan J."/>
            <person name="Patwardhan R.P."/>
            <person name="Pitluck S."/>
            <person name="Pritham E.J."/>
            <person name="Rechtsteiner A."/>
            <person name="Rho M."/>
            <person name="Rogozin I.B."/>
            <person name="Sakarya O."/>
            <person name="Salamov A."/>
            <person name="Schaack S."/>
            <person name="Shapiro H."/>
            <person name="Shiga Y."/>
            <person name="Skalitzky C."/>
            <person name="Smith Z."/>
            <person name="Souvorov A."/>
            <person name="Sung W."/>
            <person name="Tang Z."/>
            <person name="Tsuchiya D."/>
            <person name="Tu H."/>
            <person name="Vos H."/>
            <person name="Wang M."/>
            <person name="Wolf Y.I."/>
            <person name="Yamagata H."/>
            <person name="Yamada T."/>
            <person name="Ye Y."/>
            <person name="Shaw J.R."/>
            <person name="Andrews J."/>
            <person name="Crease T.J."/>
            <person name="Tang H."/>
            <person name="Lucas S.M."/>
            <person name="Robertson H.M."/>
            <person name="Bork P."/>
            <person name="Koonin E.V."/>
            <person name="Zdobnov E.M."/>
            <person name="Grigoriev I.V."/>
            <person name="Lynch M."/>
            <person name="Boore J.L."/>
        </authorList>
    </citation>
    <scope>NUCLEOTIDE SEQUENCE [LARGE SCALE GENOMIC DNA]</scope>
</reference>
<evidence type="ECO:0008006" key="3">
    <source>
        <dbReference type="Google" id="ProtNLM"/>
    </source>
</evidence>
<keyword evidence="2" id="KW-1185">Reference proteome</keyword>
<dbReference type="PhylomeDB" id="E9GUL6"/>
<name>E9GUL6_DAPPU</name>
<protein>
    <recommendedName>
        <fullName evidence="3">Reverse transcriptase domain-containing protein</fullName>
    </recommendedName>
</protein>
<dbReference type="InParanoid" id="E9GUL6"/>
<dbReference type="EMBL" id="GL732566">
    <property type="protein sequence ID" value="EFX76748.1"/>
    <property type="molecule type" value="Genomic_DNA"/>
</dbReference>
<accession>E9GUL6</accession>
<evidence type="ECO:0000313" key="1">
    <source>
        <dbReference type="EMBL" id="EFX76748.1"/>
    </source>
</evidence>
<gene>
    <name evidence="1" type="ORF">DAPPUDRAFT_248409</name>
</gene>
<organism evidence="1 2">
    <name type="scientific">Daphnia pulex</name>
    <name type="common">Water flea</name>
    <dbReference type="NCBI Taxonomy" id="6669"/>
    <lineage>
        <taxon>Eukaryota</taxon>
        <taxon>Metazoa</taxon>
        <taxon>Ecdysozoa</taxon>
        <taxon>Arthropoda</taxon>
        <taxon>Crustacea</taxon>
        <taxon>Branchiopoda</taxon>
        <taxon>Diplostraca</taxon>
        <taxon>Cladocera</taxon>
        <taxon>Anomopoda</taxon>
        <taxon>Daphniidae</taxon>
        <taxon>Daphnia</taxon>
    </lineage>
</organism>
<dbReference type="HOGENOM" id="CLU_2640631_0_0_1"/>
<proteinExistence type="predicted"/>
<dbReference type="AlphaFoldDB" id="E9GUL6"/>
<dbReference type="Proteomes" id="UP000000305">
    <property type="component" value="Unassembled WGS sequence"/>
</dbReference>
<sequence length="77" mass="8866">MLQSHFVPPEWETATIIPIRKAKKLADKPESYRPISLTSCLGKMMEKINQDWHGGSKKNSDLNRKVALEKEEAPWTM</sequence>
<dbReference type="OrthoDB" id="6377618at2759"/>